<sequence>MFKNAKWIGVPKQELQRCNILQGEQNNRFAYFYLDIPLKETGVLKICLSAAARYRMWVNGHSILSGPCKGDRYRQYYDEIMVSKYLRTGTNRIAIQVLACDSYIVNNRMKTGTQPLIAYAGLPLGHRLAVQGGIFNAKEEKIADITTGIADWRVRLEGSYQLEFQEPYLTWFGAIAERIPKTAVPFSWKKAESRIEFQRAEMLEPVLTDDGNAGFGNIGALVMKEREIPLLYETENTFQKELLEQVIPGDILIGKNTRREFILDAGEIKTAFVKYAFSSGKDAKVSFTYAERFMGGQVDVRRDDYINGTLDGMQDEIFLDGTELLYEPFWYRTFRFIKIVIETGDSEVYFRKPYFMETGYPIEVQTWVDSSNSWVKEVWEICVNTLKRCMNETYMDCPYYEQMQFPMDTRLQALYTYICSNDTRLAKKAIKDFHYSIIPDGLVQGKYPCSHTQIISTFSLHYIFMLKEYYIQTGDRETIRRYRPDVDLILDYYDRKIKNGLVENLGYWEFVDWQPEWEAQNGSPEATAYGASTIINLMYSYALSCGADINEETGRCGVAAEYRNRQRNICNAVEKLCWSEKRKLYREGPEFEQYSVHAQAWAVLNKMKEGRLAGELMERALAGTGVVSYSFSTSFELLKALALAGKYELAKSIFKQWQDLKGKGCTTCPEVPVNSRSDCHAWSAQPIYELIHHILGIQIEEPGWKKISIKPDLSFVSDLKGELITPMGVLRFQMEKKQGAIRGEIFVPMGMEASYTDGEGAVIPLNMGERNEIIVDGHHIREESKA</sequence>
<dbReference type="Pfam" id="PF17389">
    <property type="entry name" value="Bac_rhamnosid6H"/>
    <property type="match status" value="1"/>
</dbReference>
<dbReference type="GO" id="GO:0005975">
    <property type="term" value="P:carbohydrate metabolic process"/>
    <property type="evidence" value="ECO:0007669"/>
    <property type="project" value="InterPro"/>
</dbReference>
<dbReference type="Gene3D" id="2.60.420.10">
    <property type="entry name" value="Maltose phosphorylase, domain 3"/>
    <property type="match status" value="1"/>
</dbReference>
<dbReference type="PANTHER" id="PTHR34987:SF2">
    <property type="entry name" value="B, PUTATIVE (AFU_ORTHOLOGUE AFUA_7G05040)-RELATED"/>
    <property type="match status" value="1"/>
</dbReference>
<name>A0A4U8QAM4_9FIRM</name>
<evidence type="ECO:0000313" key="3">
    <source>
        <dbReference type="Proteomes" id="UP000306509"/>
    </source>
</evidence>
<dbReference type="AlphaFoldDB" id="A0A4U8QAM4"/>
<dbReference type="Gene3D" id="1.50.10.10">
    <property type="match status" value="1"/>
</dbReference>
<dbReference type="InterPro" id="IPR012341">
    <property type="entry name" value="6hp_glycosidase-like_sf"/>
</dbReference>
<keyword evidence="3" id="KW-1185">Reference proteome</keyword>
<accession>A0A4U8QAM4</accession>
<dbReference type="PANTHER" id="PTHR34987">
    <property type="entry name" value="C, PUTATIVE (AFU_ORTHOLOGUE AFUA_3G02880)-RELATED"/>
    <property type="match status" value="1"/>
</dbReference>
<gene>
    <name evidence="2" type="ORF">DSM106044_01064</name>
</gene>
<dbReference type="InterPro" id="IPR035396">
    <property type="entry name" value="Bac_rhamnosid6H"/>
</dbReference>
<dbReference type="EMBL" id="QGQD01000023">
    <property type="protein sequence ID" value="TLD02027.1"/>
    <property type="molecule type" value="Genomic_DNA"/>
</dbReference>
<dbReference type="RefSeq" id="WP_138001950.1">
    <property type="nucleotide sequence ID" value="NZ_QGQD01000023.1"/>
</dbReference>
<dbReference type="STRING" id="180332.GCA_000797495_00495"/>
<comment type="caution">
    <text evidence="2">The sequence shown here is derived from an EMBL/GenBank/DDBJ whole genome shotgun (WGS) entry which is preliminary data.</text>
</comment>
<dbReference type="InterPro" id="IPR008928">
    <property type="entry name" value="6-hairpin_glycosidase_sf"/>
</dbReference>
<organism evidence="2 3">
    <name type="scientific">Robinsoniella peoriensis</name>
    <dbReference type="NCBI Taxonomy" id="180332"/>
    <lineage>
        <taxon>Bacteria</taxon>
        <taxon>Bacillati</taxon>
        <taxon>Bacillota</taxon>
        <taxon>Clostridia</taxon>
        <taxon>Lachnospirales</taxon>
        <taxon>Lachnospiraceae</taxon>
        <taxon>Robinsoniella</taxon>
    </lineage>
</organism>
<protein>
    <submittedName>
        <fullName evidence="2">Bacterial alpha-L-rhamnosidase</fullName>
    </submittedName>
</protein>
<reference evidence="2 3" key="1">
    <citation type="journal article" date="2019" name="Anaerobe">
        <title>Detection of Robinsoniella peoriensis in multiple bone samples of a trauma patient.</title>
        <authorList>
            <person name="Schrottner P."/>
            <person name="Hartwich K."/>
            <person name="Bunk B."/>
            <person name="Schober I."/>
            <person name="Helbig S."/>
            <person name="Rudolph W.W."/>
            <person name="Gunzer F."/>
        </authorList>
    </citation>
    <scope>NUCLEOTIDE SEQUENCE [LARGE SCALE GENOMIC DNA]</scope>
    <source>
        <strain evidence="2 3">DSM 106044</strain>
    </source>
</reference>
<dbReference type="Gene3D" id="2.60.120.260">
    <property type="entry name" value="Galactose-binding domain-like"/>
    <property type="match status" value="2"/>
</dbReference>
<feature type="domain" description="Alpha-L-rhamnosidase six-hairpin glycosidase" evidence="1">
    <location>
        <begin position="366"/>
        <end position="688"/>
    </location>
</feature>
<evidence type="ECO:0000259" key="1">
    <source>
        <dbReference type="Pfam" id="PF17389"/>
    </source>
</evidence>
<dbReference type="SUPFAM" id="SSF48208">
    <property type="entry name" value="Six-hairpin glycosidases"/>
    <property type="match status" value="1"/>
</dbReference>
<proteinExistence type="predicted"/>
<dbReference type="Proteomes" id="UP000306509">
    <property type="component" value="Unassembled WGS sequence"/>
</dbReference>
<evidence type="ECO:0000313" key="2">
    <source>
        <dbReference type="EMBL" id="TLD02027.1"/>
    </source>
</evidence>